<evidence type="ECO:0008006" key="4">
    <source>
        <dbReference type="Google" id="ProtNLM"/>
    </source>
</evidence>
<reference evidence="2 3" key="2">
    <citation type="journal article" date="2019" name="G3 (Bethesda)">
        <title>Hybrid Assembly of the Genome of the Entomopathogenic Nematode Steinernema carpocapsae Identifies the X-Chromosome.</title>
        <authorList>
            <person name="Serra L."/>
            <person name="Macchietto M."/>
            <person name="Macias-Munoz A."/>
            <person name="McGill C.J."/>
            <person name="Rodriguez I.M."/>
            <person name="Rodriguez B."/>
            <person name="Murad R."/>
            <person name="Mortazavi A."/>
        </authorList>
    </citation>
    <scope>NUCLEOTIDE SEQUENCE [LARGE SCALE GENOMIC DNA]</scope>
    <source>
        <strain evidence="2 3">ALL</strain>
    </source>
</reference>
<gene>
    <name evidence="2" type="ORF">L596_029692</name>
</gene>
<keyword evidence="1" id="KW-0732">Signal</keyword>
<dbReference type="AlphaFoldDB" id="A0A4U5LQI0"/>
<evidence type="ECO:0000313" key="2">
    <source>
        <dbReference type="EMBL" id="TKR58213.1"/>
    </source>
</evidence>
<dbReference type="EMBL" id="AZBU02000013">
    <property type="protein sequence ID" value="TKR58213.1"/>
    <property type="molecule type" value="Genomic_DNA"/>
</dbReference>
<protein>
    <recommendedName>
        <fullName evidence="4">MD-2-related lipid-recognition domain-containing protein</fullName>
    </recommendedName>
</protein>
<name>A0A4U5LQI0_STECR</name>
<sequence length="147" mass="16566">MWKTKVFLVFWFFLAFWSCVTAVQKLKCYAVINEVNNTDPGAEPFAIELKKVNCQNRLPVLSHYRLLVLVPTVEGLAVRLFAKFSKTTFVGNDRFAIPGDCQNDALEAFPDCTLESTRRGLRPSDRPLSDDDYLRRASGARGCSVLA</sequence>
<reference evidence="2 3" key="1">
    <citation type="journal article" date="2015" name="Genome Biol.">
        <title>Comparative genomics of Steinernema reveals deeply conserved gene regulatory networks.</title>
        <authorList>
            <person name="Dillman A.R."/>
            <person name="Macchietto M."/>
            <person name="Porter C.F."/>
            <person name="Rogers A."/>
            <person name="Williams B."/>
            <person name="Antoshechkin I."/>
            <person name="Lee M.M."/>
            <person name="Goodwin Z."/>
            <person name="Lu X."/>
            <person name="Lewis E.E."/>
            <person name="Goodrich-Blair H."/>
            <person name="Stock S.P."/>
            <person name="Adams B.J."/>
            <person name="Sternberg P.W."/>
            <person name="Mortazavi A."/>
        </authorList>
    </citation>
    <scope>NUCLEOTIDE SEQUENCE [LARGE SCALE GENOMIC DNA]</scope>
    <source>
        <strain evidence="2 3">ALL</strain>
    </source>
</reference>
<dbReference type="Proteomes" id="UP000298663">
    <property type="component" value="Unassembled WGS sequence"/>
</dbReference>
<comment type="caution">
    <text evidence="2">The sequence shown here is derived from an EMBL/GenBank/DDBJ whole genome shotgun (WGS) entry which is preliminary data.</text>
</comment>
<evidence type="ECO:0000256" key="1">
    <source>
        <dbReference type="SAM" id="SignalP"/>
    </source>
</evidence>
<organism evidence="2 3">
    <name type="scientific">Steinernema carpocapsae</name>
    <name type="common">Entomopathogenic nematode</name>
    <dbReference type="NCBI Taxonomy" id="34508"/>
    <lineage>
        <taxon>Eukaryota</taxon>
        <taxon>Metazoa</taxon>
        <taxon>Ecdysozoa</taxon>
        <taxon>Nematoda</taxon>
        <taxon>Chromadorea</taxon>
        <taxon>Rhabditida</taxon>
        <taxon>Tylenchina</taxon>
        <taxon>Panagrolaimomorpha</taxon>
        <taxon>Strongyloidoidea</taxon>
        <taxon>Steinernematidae</taxon>
        <taxon>Steinernema</taxon>
    </lineage>
</organism>
<feature type="signal peptide" evidence="1">
    <location>
        <begin position="1"/>
        <end position="22"/>
    </location>
</feature>
<evidence type="ECO:0000313" key="3">
    <source>
        <dbReference type="Proteomes" id="UP000298663"/>
    </source>
</evidence>
<keyword evidence="3" id="KW-1185">Reference proteome</keyword>
<feature type="chain" id="PRO_5020583847" description="MD-2-related lipid-recognition domain-containing protein" evidence="1">
    <location>
        <begin position="23"/>
        <end position="147"/>
    </location>
</feature>
<accession>A0A4U5LQI0</accession>
<proteinExistence type="predicted"/>